<keyword evidence="4" id="KW-1185">Reference proteome</keyword>
<organism evidence="2 3">
    <name type="scientific">Chryseobacterium carnipullorum</name>
    <dbReference type="NCBI Taxonomy" id="1124835"/>
    <lineage>
        <taxon>Bacteria</taxon>
        <taxon>Pseudomonadati</taxon>
        <taxon>Bacteroidota</taxon>
        <taxon>Flavobacteriia</taxon>
        <taxon>Flavobacteriales</taxon>
        <taxon>Weeksellaceae</taxon>
        <taxon>Chryseobacterium group</taxon>
        <taxon>Chryseobacterium</taxon>
    </lineage>
</organism>
<evidence type="ECO:0000313" key="1">
    <source>
        <dbReference type="EMBL" id="AZA49107.1"/>
    </source>
</evidence>
<evidence type="ECO:0000313" key="3">
    <source>
        <dbReference type="Proteomes" id="UP000255224"/>
    </source>
</evidence>
<accession>A0A3G6M2Q9</accession>
<dbReference type="EMBL" id="CP033920">
    <property type="protein sequence ID" value="AZA49107.1"/>
    <property type="molecule type" value="Genomic_DNA"/>
</dbReference>
<dbReference type="KEGG" id="ccau:EG346_13420"/>
<reference evidence="4" key="3">
    <citation type="submission" date="2018-11" db="EMBL/GenBank/DDBJ databases">
        <title>Proposal to divide the Flavobacteriaceae and reorganize its genera based on Amino Acid Identity values calculated from whole genome sequences.</title>
        <authorList>
            <person name="Nicholson A.C."/>
            <person name="Gulvik C.A."/>
            <person name="Whitney A.M."/>
            <person name="Humrighouse B.W."/>
            <person name="Bell M."/>
            <person name="Holmes B."/>
            <person name="Steigerwalt A.G."/>
            <person name="Villarma A."/>
            <person name="Sheth M."/>
            <person name="Batra D."/>
            <person name="Pryor J."/>
            <person name="Bernardet J.-F."/>
            <person name="Hugo C."/>
            <person name="Kampfer P."/>
            <person name="Newman J."/>
            <person name="McQuiston J.R."/>
        </authorList>
    </citation>
    <scope>NUCLEOTIDE SEQUENCE [LARGE SCALE GENOMIC DNA]</scope>
    <source>
        <strain evidence="4">G0188</strain>
    </source>
</reference>
<gene>
    <name evidence="1" type="ORF">EG346_13420</name>
    <name evidence="2" type="ORF">NCTC13533_01131</name>
</gene>
<dbReference type="OrthoDB" id="1237633at2"/>
<dbReference type="EMBL" id="UFVQ01000003">
    <property type="protein sequence ID" value="STC93908.1"/>
    <property type="molecule type" value="Genomic_DNA"/>
</dbReference>
<accession>A0A376DSP4</accession>
<proteinExistence type="predicted"/>
<dbReference type="Proteomes" id="UP000273270">
    <property type="component" value="Chromosome"/>
</dbReference>
<dbReference type="Proteomes" id="UP000255224">
    <property type="component" value="Unassembled WGS sequence"/>
</dbReference>
<evidence type="ECO:0000313" key="4">
    <source>
        <dbReference type="Proteomes" id="UP000273270"/>
    </source>
</evidence>
<dbReference type="AlphaFoldDB" id="A0A376DSP4"/>
<name>A0A376DSP4_CHRCU</name>
<protein>
    <submittedName>
        <fullName evidence="2">Uncharacterized protein</fullName>
    </submittedName>
</protein>
<reference evidence="2 3" key="1">
    <citation type="submission" date="2018-06" db="EMBL/GenBank/DDBJ databases">
        <authorList>
            <consortium name="Pathogen Informatics"/>
            <person name="Doyle S."/>
        </authorList>
    </citation>
    <scope>NUCLEOTIDE SEQUENCE [LARGE SCALE GENOMIC DNA]</scope>
    <source>
        <strain evidence="2 3">NCTC13533</strain>
    </source>
</reference>
<sequence>MPLKKLIFILFLFILYPLNGQRKKTDTLYVYEKVIVYDTVYLEKALKIKPLGIYFNPSMIFNSVPVTQQYEYISFMDTAKGIAIRPRKFEYGVEAGIGFKNSNWAKKSSENRQQLGFNAGIWISGSIYKRFSLMLSANVYHWNSTFDLDANREDTWLNGYYFTEDQKPILFQKFNNKHFEYAVQLKLFYEWKKIRPFIGFLANQNVYTMQFMVPENNILNKLEDFKSKQINPGYSFGVQYRMTRKFLLSLEYQEYK</sequence>
<reference evidence="1" key="2">
    <citation type="submission" date="2018-11" db="EMBL/GenBank/DDBJ databases">
        <title>Proposal to divide the Flavobacteriaceae and reorganize its genera based on Amino Acid Identity values calculated from whole genome sequences.</title>
        <authorList>
            <person name="Nicholson A.C."/>
            <person name="Gulvik C.A."/>
            <person name="Whitney A.M."/>
            <person name="Humrighouse B.W."/>
            <person name="Bell M."/>
            <person name="Holmes B."/>
            <person name="Steigerwalt A."/>
            <person name="Villarma A."/>
            <person name="Sheth M."/>
            <person name="Batra D."/>
            <person name="Pryor J."/>
            <person name="Bernardet J.-F."/>
            <person name="Hugo C."/>
            <person name="Kampfer P."/>
            <person name="Newman J."/>
            <person name="Mcquiston J.R."/>
        </authorList>
    </citation>
    <scope>NUCLEOTIDE SEQUENCE [LARGE SCALE GENOMIC DNA]</scope>
    <source>
        <strain evidence="1">G0188</strain>
    </source>
</reference>
<evidence type="ECO:0000313" key="2">
    <source>
        <dbReference type="EMBL" id="STC93908.1"/>
    </source>
</evidence>
<dbReference type="RefSeq" id="WP_123879172.1">
    <property type="nucleotide sequence ID" value="NZ_CP033920.1"/>
</dbReference>